<dbReference type="SUPFAM" id="SSF161098">
    <property type="entry name" value="MetI-like"/>
    <property type="match status" value="1"/>
</dbReference>
<dbReference type="PANTHER" id="PTHR43163:SF6">
    <property type="entry name" value="DIPEPTIDE TRANSPORT SYSTEM PERMEASE PROTEIN DPPB-RELATED"/>
    <property type="match status" value="1"/>
</dbReference>
<dbReference type="InterPro" id="IPR035906">
    <property type="entry name" value="MetI-like_sf"/>
</dbReference>
<evidence type="ECO:0000256" key="6">
    <source>
        <dbReference type="ARBA" id="ARBA00023136"/>
    </source>
</evidence>
<name>F7XFD7_SINMM</name>
<protein>
    <submittedName>
        <fullName evidence="9">ABC transporter, permease</fullName>
    </submittedName>
</protein>
<dbReference type="GO" id="GO:0005886">
    <property type="term" value="C:plasma membrane"/>
    <property type="evidence" value="ECO:0007669"/>
    <property type="project" value="UniProtKB-SubCell"/>
</dbReference>
<dbReference type="Pfam" id="PF00528">
    <property type="entry name" value="BPD_transp_1"/>
    <property type="match status" value="1"/>
</dbReference>
<feature type="transmembrane region" description="Helical" evidence="7">
    <location>
        <begin position="257"/>
        <end position="283"/>
    </location>
</feature>
<dbReference type="Gene3D" id="1.10.3720.10">
    <property type="entry name" value="MetI-like"/>
    <property type="match status" value="1"/>
</dbReference>
<dbReference type="PATRIC" id="fig|707241.3.peg.5122"/>
<dbReference type="EMBL" id="CP001831">
    <property type="protein sequence ID" value="AEH82262.1"/>
    <property type="molecule type" value="Genomic_DNA"/>
</dbReference>
<evidence type="ECO:0000256" key="4">
    <source>
        <dbReference type="ARBA" id="ARBA00022692"/>
    </source>
</evidence>
<dbReference type="PROSITE" id="PS50928">
    <property type="entry name" value="ABC_TM1"/>
    <property type="match status" value="1"/>
</dbReference>
<comment type="similarity">
    <text evidence="7">Belongs to the binding-protein-dependent transport system permease family.</text>
</comment>
<keyword evidence="6 7" id="KW-0472">Membrane</keyword>
<feature type="transmembrane region" description="Helical" evidence="7">
    <location>
        <begin position="154"/>
        <end position="175"/>
    </location>
</feature>
<accession>F7XFD7</accession>
<keyword evidence="5 7" id="KW-1133">Transmembrane helix</keyword>
<keyword evidence="9" id="KW-0614">Plasmid</keyword>
<keyword evidence="4 7" id="KW-0812">Transmembrane</keyword>
<feature type="transmembrane region" description="Helical" evidence="7">
    <location>
        <begin position="211"/>
        <end position="237"/>
    </location>
</feature>
<proteinExistence type="inferred from homology"/>
<dbReference type="PANTHER" id="PTHR43163">
    <property type="entry name" value="DIPEPTIDE TRANSPORT SYSTEM PERMEASE PROTEIN DPPB-RELATED"/>
    <property type="match status" value="1"/>
</dbReference>
<organism evidence="9 10">
    <name type="scientific">Sinorhizobium meliloti (strain SM11)</name>
    <dbReference type="NCBI Taxonomy" id="707241"/>
    <lineage>
        <taxon>Bacteria</taxon>
        <taxon>Pseudomonadati</taxon>
        <taxon>Pseudomonadota</taxon>
        <taxon>Alphaproteobacteria</taxon>
        <taxon>Hyphomicrobiales</taxon>
        <taxon>Rhizobiaceae</taxon>
        <taxon>Sinorhizobium/Ensifer group</taxon>
        <taxon>Sinorhizobium</taxon>
    </lineage>
</organism>
<sequence length="288" mass="30956">MLLAGARSSVTTEQMQAQRHRWGLDKPLIPDQLVSYLSTTLQGDFGYSFKFRGKRVGELIMERLPATLALAGLAQIIAIIVGVFLGIYAGWRRGGVIDNLTTGTSLALYSTPPFWLGMLLVVGFSTMLGWLPGYGSYSPGAGDVGFLTGLIDRLRHLTLPVLAVALGLIGQYVVVARAAMSDVVTEDYMVTARAKGLTNGEMLMRHAFRNALLPVVTLITLNLGYVVAGAITVEAVFAWPGVGSLTVEALNARDYPVLQGIFLLLGASIVFANLIADLIYGLLDPRVR</sequence>
<dbReference type="HOGENOM" id="CLU_036879_1_0_5"/>
<comment type="subcellular location">
    <subcellularLocation>
        <location evidence="1 7">Cell membrane</location>
        <topology evidence="1 7">Multi-pass membrane protein</topology>
    </subcellularLocation>
</comment>
<gene>
    <name evidence="9" type="ordered locus">SM11_pC1189</name>
</gene>
<evidence type="ECO:0000256" key="5">
    <source>
        <dbReference type="ARBA" id="ARBA00022989"/>
    </source>
</evidence>
<evidence type="ECO:0000313" key="9">
    <source>
        <dbReference type="EMBL" id="AEH82262.1"/>
    </source>
</evidence>
<geneLocation type="plasmid" evidence="9 10">
    <name>pSmeSM11c</name>
</geneLocation>
<dbReference type="KEGG" id="smx:SM11_pC1189"/>
<dbReference type="GO" id="GO:0055085">
    <property type="term" value="P:transmembrane transport"/>
    <property type="evidence" value="ECO:0007669"/>
    <property type="project" value="InterPro"/>
</dbReference>
<feature type="transmembrane region" description="Helical" evidence="7">
    <location>
        <begin position="68"/>
        <end position="91"/>
    </location>
</feature>
<evidence type="ECO:0000256" key="2">
    <source>
        <dbReference type="ARBA" id="ARBA00022448"/>
    </source>
</evidence>
<reference evidence="9 10" key="1">
    <citation type="journal article" date="2011" name="J. Biotechnol.">
        <title>The complete genome sequence of the dominant Sinorhizobium meliloti field isolate SM11 extends the S. meliloti pan-genome.</title>
        <authorList>
            <person name="Schneiker-Bekel S."/>
            <person name="Wibberg D."/>
            <person name="Bekel T."/>
            <person name="Blom J."/>
            <person name="Linke B."/>
            <person name="Neuweger H."/>
            <person name="Stiens M."/>
            <person name="Vorholter F.J."/>
            <person name="Weidner S."/>
            <person name="Goesmann A."/>
            <person name="Puhler A."/>
            <person name="Schluter A."/>
        </authorList>
    </citation>
    <scope>NUCLEOTIDE SEQUENCE [LARGE SCALE GENOMIC DNA]</scope>
    <source>
        <strain evidence="9 10">SM11</strain>
        <plasmid evidence="10">pSmeSM11c</plasmid>
    </source>
</reference>
<keyword evidence="2 7" id="KW-0813">Transport</keyword>
<dbReference type="AlphaFoldDB" id="F7XFD7"/>
<evidence type="ECO:0000256" key="3">
    <source>
        <dbReference type="ARBA" id="ARBA00022475"/>
    </source>
</evidence>
<keyword evidence="3" id="KW-1003">Cell membrane</keyword>
<evidence type="ECO:0000256" key="1">
    <source>
        <dbReference type="ARBA" id="ARBA00004651"/>
    </source>
</evidence>
<feature type="transmembrane region" description="Helical" evidence="7">
    <location>
        <begin position="112"/>
        <end position="134"/>
    </location>
</feature>
<evidence type="ECO:0000259" key="8">
    <source>
        <dbReference type="PROSITE" id="PS50928"/>
    </source>
</evidence>
<dbReference type="InterPro" id="IPR000515">
    <property type="entry name" value="MetI-like"/>
</dbReference>
<evidence type="ECO:0000256" key="7">
    <source>
        <dbReference type="RuleBase" id="RU363032"/>
    </source>
</evidence>
<evidence type="ECO:0000313" key="10">
    <source>
        <dbReference type="Proteomes" id="UP000009045"/>
    </source>
</evidence>
<dbReference type="CDD" id="cd06261">
    <property type="entry name" value="TM_PBP2"/>
    <property type="match status" value="1"/>
</dbReference>
<dbReference type="Proteomes" id="UP000009045">
    <property type="component" value="Plasmid pSmeSM11c"/>
</dbReference>
<feature type="domain" description="ABC transmembrane type-1" evidence="8">
    <location>
        <begin position="64"/>
        <end position="280"/>
    </location>
</feature>